<evidence type="ECO:0000313" key="2">
    <source>
        <dbReference type="EMBL" id="TQR39527.1"/>
    </source>
</evidence>
<dbReference type="EMBL" id="SADV01000001">
    <property type="protein sequence ID" value="TQR39527.1"/>
    <property type="molecule type" value="Genomic_DNA"/>
</dbReference>
<dbReference type="InterPro" id="IPR029044">
    <property type="entry name" value="Nucleotide-diphossugar_trans"/>
</dbReference>
<dbReference type="CDD" id="cd02511">
    <property type="entry name" value="Beta4Glucosyltransferase"/>
    <property type="match status" value="1"/>
</dbReference>
<dbReference type="SUPFAM" id="SSF48452">
    <property type="entry name" value="TPR-like"/>
    <property type="match status" value="1"/>
</dbReference>
<organism evidence="2 3">
    <name type="scientific">Lysinibacillus sphaericus</name>
    <name type="common">Bacillus sphaericus</name>
    <dbReference type="NCBI Taxonomy" id="1421"/>
    <lineage>
        <taxon>Bacteria</taxon>
        <taxon>Bacillati</taxon>
        <taxon>Bacillota</taxon>
        <taxon>Bacilli</taxon>
        <taxon>Bacillales</taxon>
        <taxon>Bacillaceae</taxon>
        <taxon>Lysinibacillus</taxon>
    </lineage>
</organism>
<evidence type="ECO:0000313" key="3">
    <source>
        <dbReference type="Proteomes" id="UP000317944"/>
    </source>
</evidence>
<gene>
    <name evidence="2" type="ORF">C7Y47_00320</name>
</gene>
<dbReference type="PANTHER" id="PTHR43630">
    <property type="entry name" value="POLY-BETA-1,6-N-ACETYL-D-GLUCOSAMINE SYNTHASE"/>
    <property type="match status" value="1"/>
</dbReference>
<evidence type="ECO:0000259" key="1">
    <source>
        <dbReference type="Pfam" id="PF00535"/>
    </source>
</evidence>
<comment type="caution">
    <text evidence="2">The sequence shown here is derived from an EMBL/GenBank/DDBJ whole genome shotgun (WGS) entry which is preliminary data.</text>
</comment>
<proteinExistence type="predicted"/>
<dbReference type="PANTHER" id="PTHR43630:SF2">
    <property type="entry name" value="GLYCOSYLTRANSFERASE"/>
    <property type="match status" value="1"/>
</dbReference>
<dbReference type="SUPFAM" id="SSF53448">
    <property type="entry name" value="Nucleotide-diphospho-sugar transferases"/>
    <property type="match status" value="1"/>
</dbReference>
<dbReference type="Pfam" id="PF00535">
    <property type="entry name" value="Glycos_transf_2"/>
    <property type="match status" value="1"/>
</dbReference>
<name>A0A544V0A1_LYSSH</name>
<dbReference type="Proteomes" id="UP000317944">
    <property type="component" value="Unassembled WGS sequence"/>
</dbReference>
<dbReference type="SMART" id="SM00028">
    <property type="entry name" value="TPR"/>
    <property type="match status" value="4"/>
</dbReference>
<dbReference type="Gene3D" id="1.25.40.10">
    <property type="entry name" value="Tetratricopeptide repeat domain"/>
    <property type="match status" value="1"/>
</dbReference>
<dbReference type="InterPro" id="IPR011990">
    <property type="entry name" value="TPR-like_helical_dom_sf"/>
</dbReference>
<dbReference type="InterPro" id="IPR001173">
    <property type="entry name" value="Glyco_trans_2-like"/>
</dbReference>
<dbReference type="RefSeq" id="WP_142506951.1">
    <property type="nucleotide sequence ID" value="NZ_SADV01000001.1"/>
</dbReference>
<dbReference type="InterPro" id="IPR019734">
    <property type="entry name" value="TPR_rpt"/>
</dbReference>
<reference evidence="2 3" key="1">
    <citation type="submission" date="2018-03" db="EMBL/GenBank/DDBJ databases">
        <title>Aerobic endospore-forming bacteria genome sequencing and assembly.</title>
        <authorList>
            <person name="Cavalcante D.A."/>
            <person name="Driks A."/>
            <person name="Putonti C."/>
            <person name="De-Souza M.T."/>
        </authorList>
    </citation>
    <scope>NUCLEOTIDE SEQUENCE [LARGE SCALE GENOMIC DNA]</scope>
    <source>
        <strain evidence="2 3">SDF0037</strain>
    </source>
</reference>
<accession>A0A544V0A1</accession>
<dbReference type="OrthoDB" id="9815923at2"/>
<feature type="domain" description="Glycosyltransferase 2-like" evidence="1">
    <location>
        <begin position="7"/>
        <end position="138"/>
    </location>
</feature>
<dbReference type="AlphaFoldDB" id="A0A544V0A1"/>
<dbReference type="Gene3D" id="3.90.550.10">
    <property type="entry name" value="Spore Coat Polysaccharide Biosynthesis Protein SpsA, Chain A"/>
    <property type="match status" value="1"/>
</dbReference>
<protein>
    <submittedName>
        <fullName evidence="2">Glycosyltransferase</fullName>
    </submittedName>
</protein>
<sequence length="366" mass="42410">MDNCFVSMCMIVKNEEEFLPSCLKSVQEIVDEIIIVDTGSTDSSIEIGKGFGAKVISHKWNNNFAEARNISLENAKGEWILILDADETLENIDRTLFHKYIMDSNVDIFSLELVNYYGDKIDQNRIYTMAQSRLFKNRLGLKFENSIHETINLNDLDMDVHNIQHLPIKIHHLGYLTQVTEKKKKNERNMSLLHSEIKNDKHSPMMEYHLASEYYRQKKYETAFLYCNESIKRFLIAGFKPSSLLYNLKYSILVTSGSFKEALKGIDKAILLYPDYVDLHFYKAVSLYHEGMFNECILTLDHCLALGEKNLAYLTMSGTGSYQALFYQALCFKSKGNPFMYKKLLLKALEIYPEYKEAKDELLGFN</sequence>